<keyword evidence="1" id="KW-0472">Membrane</keyword>
<accession>A0ABY3VJ67</accession>
<gene>
    <name evidence="2" type="ORF">MKK62_24430</name>
</gene>
<dbReference type="RefSeq" id="WP_240261180.1">
    <property type="nucleotide sequence ID" value="NZ_CP092488.2"/>
</dbReference>
<proteinExistence type="predicted"/>
<feature type="transmembrane region" description="Helical" evidence="1">
    <location>
        <begin position="21"/>
        <end position="44"/>
    </location>
</feature>
<evidence type="ECO:0000256" key="1">
    <source>
        <dbReference type="SAM" id="Phobius"/>
    </source>
</evidence>
<name>A0ABY3VJ67_9MYCO</name>
<reference evidence="2" key="1">
    <citation type="submission" date="2022-08" db="EMBL/GenBank/DDBJ databases">
        <title>Whole genome sequencing of non-tuberculosis mycobacteria type-strains.</title>
        <authorList>
            <person name="Igarashi Y."/>
            <person name="Osugi A."/>
            <person name="Mitarai S."/>
        </authorList>
    </citation>
    <scope>NUCLEOTIDE SEQUENCE</scope>
    <source>
        <strain evidence="2">DSM 45127</strain>
    </source>
</reference>
<organism evidence="2 3">
    <name type="scientific">Mycobacterium paraterrae</name>
    <dbReference type="NCBI Taxonomy" id="577492"/>
    <lineage>
        <taxon>Bacteria</taxon>
        <taxon>Bacillati</taxon>
        <taxon>Actinomycetota</taxon>
        <taxon>Actinomycetes</taxon>
        <taxon>Mycobacteriales</taxon>
        <taxon>Mycobacteriaceae</taxon>
        <taxon>Mycobacterium</taxon>
    </lineage>
</organism>
<evidence type="ECO:0000313" key="3">
    <source>
        <dbReference type="Proteomes" id="UP001055336"/>
    </source>
</evidence>
<dbReference type="Proteomes" id="UP001055336">
    <property type="component" value="Chromosome"/>
</dbReference>
<keyword evidence="1" id="KW-1133">Transmembrane helix</keyword>
<dbReference type="EMBL" id="CP092488">
    <property type="protein sequence ID" value="UMB69447.1"/>
    <property type="molecule type" value="Genomic_DNA"/>
</dbReference>
<evidence type="ECO:0000313" key="2">
    <source>
        <dbReference type="EMBL" id="UMB69447.1"/>
    </source>
</evidence>
<keyword evidence="1" id="KW-0812">Transmembrane</keyword>
<sequence>MENLARVRHASRQVARAQRRIWLLQTLFWPVVALCGIAVVVVVVRRVRRHRPVVAEASEATVAPSPQVLSD</sequence>
<keyword evidence="3" id="KW-1185">Reference proteome</keyword>
<protein>
    <submittedName>
        <fullName evidence="2">Uncharacterized protein</fullName>
    </submittedName>
</protein>